<dbReference type="EMBL" id="SACY01000003">
    <property type="protein sequence ID" value="RVU24600.1"/>
    <property type="molecule type" value="Genomic_DNA"/>
</dbReference>
<keyword evidence="2" id="KW-1185">Reference proteome</keyword>
<reference evidence="1 2" key="1">
    <citation type="submission" date="2019-01" db="EMBL/GenBank/DDBJ databases">
        <authorList>
            <person name="Chen W.-M."/>
        </authorList>
    </citation>
    <scope>NUCLEOTIDE SEQUENCE [LARGE SCALE GENOMIC DNA]</scope>
    <source>
        <strain evidence="1 2">FSY-15</strain>
    </source>
</reference>
<evidence type="ECO:0000313" key="2">
    <source>
        <dbReference type="Proteomes" id="UP000282832"/>
    </source>
</evidence>
<dbReference type="Proteomes" id="UP000282832">
    <property type="component" value="Unassembled WGS sequence"/>
</dbReference>
<proteinExistence type="predicted"/>
<accession>A0A437PQT6</accession>
<name>A0A437PQT6_9BACT</name>
<protein>
    <submittedName>
        <fullName evidence="1">Uncharacterized protein</fullName>
    </submittedName>
</protein>
<dbReference type="RefSeq" id="WP_127803461.1">
    <property type="nucleotide sequence ID" value="NZ_SACY01000003.1"/>
</dbReference>
<sequence>MKSPKKQLIILKIGIFAFLSIYLMSCSSSSEKVDSATEIKLSPTDQKIKDAWDELSPTSQKILGSFVGIIRDKNWGDSIDKISENLEKSESQPENGISYSLYFDDTDLNFVDISYLGQSGKLNQIIFDVYLEEPSEVKKIKEEVARFLTNQYGSFEQKDSEFIWDKNQKTRIKFTDMSTAKDPGLKLEFIEKP</sequence>
<dbReference type="OrthoDB" id="961597at2"/>
<gene>
    <name evidence="1" type="ORF">EOJ36_06205</name>
</gene>
<evidence type="ECO:0000313" key="1">
    <source>
        <dbReference type="EMBL" id="RVU24600.1"/>
    </source>
</evidence>
<comment type="caution">
    <text evidence="1">The sequence shown here is derived from an EMBL/GenBank/DDBJ whole genome shotgun (WGS) entry which is preliminary data.</text>
</comment>
<organism evidence="1 2">
    <name type="scientific">Sandaracinomonas limnophila</name>
    <dbReference type="NCBI Taxonomy" id="1862386"/>
    <lineage>
        <taxon>Bacteria</taxon>
        <taxon>Pseudomonadati</taxon>
        <taxon>Bacteroidota</taxon>
        <taxon>Cytophagia</taxon>
        <taxon>Cytophagales</taxon>
        <taxon>Flectobacillaceae</taxon>
        <taxon>Sandaracinomonas</taxon>
    </lineage>
</organism>
<dbReference type="AlphaFoldDB" id="A0A437PQT6"/>